<gene>
    <name evidence="1" type="primary">STAP2A</name>
</gene>
<reference evidence="1" key="2">
    <citation type="submission" date="2016-06" db="EMBL/GenBank/DDBJ databases">
        <title>The genome of a short-lived fish provides insights into sex chromosome evolution and the genetic control of aging.</title>
        <authorList>
            <person name="Reichwald K."/>
            <person name="Felder M."/>
            <person name="Petzold A."/>
            <person name="Koch P."/>
            <person name="Groth M."/>
            <person name="Platzer M."/>
        </authorList>
    </citation>
    <scope>NUCLEOTIDE SEQUENCE</scope>
    <source>
        <tissue evidence="1">Brain</tissue>
    </source>
</reference>
<feature type="non-terminal residue" evidence="1">
    <location>
        <position position="1"/>
    </location>
</feature>
<sequence length="31" mass="3111">LTAAVISAFLLVQTVGAAVLCPGLLPWTVVS</sequence>
<proteinExistence type="predicted"/>
<accession>A0A1A8E9B3</accession>
<evidence type="ECO:0000313" key="1">
    <source>
        <dbReference type="EMBL" id="SBQ42777.1"/>
    </source>
</evidence>
<dbReference type="EMBL" id="HAEA01014297">
    <property type="protein sequence ID" value="SBQ42777.1"/>
    <property type="molecule type" value="Transcribed_RNA"/>
</dbReference>
<organism evidence="1">
    <name type="scientific">Nothobranchius kadleci</name>
    <name type="common">African annual killifish</name>
    <dbReference type="NCBI Taxonomy" id="1051664"/>
    <lineage>
        <taxon>Eukaryota</taxon>
        <taxon>Metazoa</taxon>
        <taxon>Chordata</taxon>
        <taxon>Craniata</taxon>
        <taxon>Vertebrata</taxon>
        <taxon>Euteleostomi</taxon>
        <taxon>Actinopterygii</taxon>
        <taxon>Neopterygii</taxon>
        <taxon>Teleostei</taxon>
        <taxon>Neoteleostei</taxon>
        <taxon>Acanthomorphata</taxon>
        <taxon>Ovalentaria</taxon>
        <taxon>Atherinomorphae</taxon>
        <taxon>Cyprinodontiformes</taxon>
        <taxon>Nothobranchiidae</taxon>
        <taxon>Nothobranchius</taxon>
    </lineage>
</organism>
<protein>
    <submittedName>
        <fullName evidence="1">Signal transducing adaptor family member 2a</fullName>
    </submittedName>
</protein>
<reference evidence="1" key="1">
    <citation type="submission" date="2016-05" db="EMBL/GenBank/DDBJ databases">
        <authorList>
            <person name="Lavstsen T."/>
            <person name="Jespersen J.S."/>
        </authorList>
    </citation>
    <scope>NUCLEOTIDE SEQUENCE</scope>
    <source>
        <tissue evidence="1">Brain</tissue>
    </source>
</reference>
<dbReference type="AlphaFoldDB" id="A0A1A8E9B3"/>
<name>A0A1A8E9B3_NOTKA</name>